<dbReference type="Proteomes" id="UP000002051">
    <property type="component" value="Chromosome 5"/>
</dbReference>
<reference evidence="11 13" key="2">
    <citation type="journal article" date="2014" name="BMC Genomics">
        <title>An improved genome release (version Mt4.0) for the model legume Medicago truncatula.</title>
        <authorList>
            <person name="Tang H."/>
            <person name="Krishnakumar V."/>
            <person name="Bidwell S."/>
            <person name="Rosen B."/>
            <person name="Chan A."/>
            <person name="Zhou S."/>
            <person name="Gentzbittel L."/>
            <person name="Childs K.L."/>
            <person name="Yandell M."/>
            <person name="Gundlach H."/>
            <person name="Mayer K.F."/>
            <person name="Schwartz D.C."/>
            <person name="Town C.D."/>
        </authorList>
    </citation>
    <scope>GENOME REANNOTATION</scope>
    <source>
        <strain evidence="12 13">cv. Jemalong A17</strain>
    </source>
</reference>
<dbReference type="GO" id="GO:0042790">
    <property type="term" value="P:nucleolar large rRNA transcription by RNA polymerase I"/>
    <property type="evidence" value="ECO:0000318"/>
    <property type="project" value="GO_Central"/>
</dbReference>
<evidence type="ECO:0000256" key="9">
    <source>
        <dbReference type="ARBA" id="ARBA00023242"/>
    </source>
</evidence>
<keyword evidence="4" id="KW-0863">Zinc-finger</keyword>
<dbReference type="STRING" id="3880.G7K624"/>
<evidence type="ECO:0000256" key="5">
    <source>
        <dbReference type="ARBA" id="ARBA00022833"/>
    </source>
</evidence>
<feature type="domain" description="Rrn7/TAF1B N-terminal cyclin" evidence="10">
    <location>
        <begin position="219"/>
        <end position="336"/>
    </location>
</feature>
<comment type="subcellular location">
    <subcellularLocation>
        <location evidence="1">Nucleus</location>
        <location evidence="1">Nucleolus</location>
    </subcellularLocation>
</comment>
<evidence type="ECO:0000259" key="10">
    <source>
        <dbReference type="Pfam" id="PF20644"/>
    </source>
</evidence>
<keyword evidence="13" id="KW-1185">Reference proteome</keyword>
<dbReference type="AlphaFoldDB" id="G7K624"/>
<evidence type="ECO:0000256" key="3">
    <source>
        <dbReference type="ARBA" id="ARBA00022723"/>
    </source>
</evidence>
<evidence type="ECO:0000256" key="4">
    <source>
        <dbReference type="ARBA" id="ARBA00022771"/>
    </source>
</evidence>
<keyword evidence="9" id="KW-0539">Nucleus</keyword>
<dbReference type="EnsemblPlants" id="AES98354">
    <property type="protein sequence ID" value="AES98354"/>
    <property type="gene ID" value="MTR_5g067430"/>
</dbReference>
<evidence type="ECO:0000256" key="1">
    <source>
        <dbReference type="ARBA" id="ARBA00004604"/>
    </source>
</evidence>
<dbReference type="InterPro" id="IPR033599">
    <property type="entry name" value="TAF1B/Rrn7"/>
</dbReference>
<sequence>MTKKAVMHLQGRRKLDLHVKYPSKVSIFREKWNFCKNHNSCGEDVTHRSFLFPKVPVAANGQSALQCRDRAVWLLLVYFPAIDDIRILKCQNYLFVGYVDDSDDGFFYCPKCNVRFDGVFDNDVDDVIDVYILRFRRKKSAAIKAEPNSQPCSEYDAWSKFVNNLLEDETQQNDDIHIIEQNIDGTSVSHPSDFGSSKHKTSKYYHNHNQIRMRHLMGLQMMIELQCKALVKEFKVTPLICGLVGPIWLRFISKTGVFDDDRAYTVMHNSEMQKEGEPEDYTIRGKYREEPHNMFGQRFVMIWLRYLKNRIPLEAILPSDMMKWTLEGKLPYFSAFVELERLMKHESLACPISSSAMFKPQRAIPVQKLESFAASIAHCIAYRYLKKLSLPVEKILPYACRIYEWLMPPDLWLSFTKDYFRLPTHVCAVSILVIAIRILYNINGYGEWEKSLSCNVGDKDNGEMDTTFASHDEHFLVKIADNHEYSKDLPTYLKYRRDVVFDGSKEQSYDNYEEQRMIEILRNFYQNEKNTTKPSEHAGKSNTSFNRLRLTDEGHIRRTSKMKNTSPYGEDSVFNKNGGSGKAVVDEAITQMKLDMEENLFCYVPPRVKPKNLDYVHYVRKKDKGAMTYVAHADYYILLRTCARIAQVDIRILQIGVLRLEKRLAWLEKRVDQCLHLKPSSISCQFCSVKTTKNVSADVP</sequence>
<dbReference type="Pfam" id="PF20644">
    <property type="entry name" value="Rrn7_cyclin_N"/>
    <property type="match status" value="1"/>
</dbReference>
<dbReference type="eggNOG" id="KOG1988">
    <property type="taxonomic scope" value="Eukaryota"/>
</dbReference>
<evidence type="ECO:0000256" key="2">
    <source>
        <dbReference type="ARBA" id="ARBA00006899"/>
    </source>
</evidence>
<comment type="similarity">
    <text evidence="2">Belongs to the RRN7/TAF1B family.</text>
</comment>
<keyword evidence="8" id="KW-0804">Transcription</keyword>
<protein>
    <submittedName>
        <fullName evidence="11">TATA box-binding protein associated factor RNA polymerase I subunit B-like protein</fullName>
    </submittedName>
</protein>
<gene>
    <name evidence="11" type="ordered locus">MTR_5g067430</name>
</gene>
<keyword evidence="7" id="KW-0238">DNA-binding</keyword>
<dbReference type="HOGENOM" id="CLU_011285_1_0_1"/>
<keyword evidence="5" id="KW-0862">Zinc</keyword>
<evidence type="ECO:0000313" key="12">
    <source>
        <dbReference type="EnsemblPlants" id="AES98354"/>
    </source>
</evidence>
<dbReference type="InterPro" id="IPR048540">
    <property type="entry name" value="Rrn7_cyclin_N"/>
</dbReference>
<evidence type="ECO:0000256" key="8">
    <source>
        <dbReference type="ARBA" id="ARBA00023163"/>
    </source>
</evidence>
<dbReference type="GO" id="GO:0001164">
    <property type="term" value="F:RNA polymerase I core promoter sequence-specific DNA binding"/>
    <property type="evidence" value="ECO:0000318"/>
    <property type="project" value="GO_Central"/>
</dbReference>
<dbReference type="EMBL" id="CM001221">
    <property type="protein sequence ID" value="AES98354.2"/>
    <property type="molecule type" value="Genomic_DNA"/>
</dbReference>
<accession>G7K624</accession>
<evidence type="ECO:0000256" key="6">
    <source>
        <dbReference type="ARBA" id="ARBA00023015"/>
    </source>
</evidence>
<evidence type="ECO:0000313" key="11">
    <source>
        <dbReference type="EMBL" id="AES98354.2"/>
    </source>
</evidence>
<dbReference type="PANTHER" id="PTHR31576">
    <property type="entry name" value="TATA BOX-BINDING PROTEIN-ASSOCIATED FACTOR RNA POLYMERASE I SUBUNIT B"/>
    <property type="match status" value="1"/>
</dbReference>
<dbReference type="GO" id="GO:0070860">
    <property type="term" value="C:RNA polymerase I core factor complex"/>
    <property type="evidence" value="ECO:0000318"/>
    <property type="project" value="GO_Central"/>
</dbReference>
<dbReference type="PANTHER" id="PTHR31576:SF2">
    <property type="entry name" value="TATA BOX-BINDING PROTEIN-ASSOCIATED FACTOR RNA POLYMERASE I SUBUNIT B"/>
    <property type="match status" value="1"/>
</dbReference>
<name>G7K624_MEDTR</name>
<reference evidence="11 13" key="1">
    <citation type="journal article" date="2011" name="Nature">
        <title>The Medicago genome provides insight into the evolution of rhizobial symbioses.</title>
        <authorList>
            <person name="Young N.D."/>
            <person name="Debelle F."/>
            <person name="Oldroyd G.E."/>
            <person name="Geurts R."/>
            <person name="Cannon S.B."/>
            <person name="Udvardi M.K."/>
            <person name="Benedito V.A."/>
            <person name="Mayer K.F."/>
            <person name="Gouzy J."/>
            <person name="Schoof H."/>
            <person name="Van de Peer Y."/>
            <person name="Proost S."/>
            <person name="Cook D.R."/>
            <person name="Meyers B.C."/>
            <person name="Spannagl M."/>
            <person name="Cheung F."/>
            <person name="De Mita S."/>
            <person name="Krishnakumar V."/>
            <person name="Gundlach H."/>
            <person name="Zhou S."/>
            <person name="Mudge J."/>
            <person name="Bharti A.K."/>
            <person name="Murray J.D."/>
            <person name="Naoumkina M.A."/>
            <person name="Rosen B."/>
            <person name="Silverstein K.A."/>
            <person name="Tang H."/>
            <person name="Rombauts S."/>
            <person name="Zhao P.X."/>
            <person name="Zhou P."/>
            <person name="Barbe V."/>
            <person name="Bardou P."/>
            <person name="Bechner M."/>
            <person name="Bellec A."/>
            <person name="Berger A."/>
            <person name="Berges H."/>
            <person name="Bidwell S."/>
            <person name="Bisseling T."/>
            <person name="Choisne N."/>
            <person name="Couloux A."/>
            <person name="Denny R."/>
            <person name="Deshpande S."/>
            <person name="Dai X."/>
            <person name="Doyle J.J."/>
            <person name="Dudez A.M."/>
            <person name="Farmer A.D."/>
            <person name="Fouteau S."/>
            <person name="Franken C."/>
            <person name="Gibelin C."/>
            <person name="Gish J."/>
            <person name="Goldstein S."/>
            <person name="Gonzalez A.J."/>
            <person name="Green P.J."/>
            <person name="Hallab A."/>
            <person name="Hartog M."/>
            <person name="Hua A."/>
            <person name="Humphray S.J."/>
            <person name="Jeong D.H."/>
            <person name="Jing Y."/>
            <person name="Jocker A."/>
            <person name="Kenton S.M."/>
            <person name="Kim D.J."/>
            <person name="Klee K."/>
            <person name="Lai H."/>
            <person name="Lang C."/>
            <person name="Lin S."/>
            <person name="Macmil S.L."/>
            <person name="Magdelenat G."/>
            <person name="Matthews L."/>
            <person name="McCorrison J."/>
            <person name="Monaghan E.L."/>
            <person name="Mun J.H."/>
            <person name="Najar F.Z."/>
            <person name="Nicholson C."/>
            <person name="Noirot C."/>
            <person name="O'Bleness M."/>
            <person name="Paule C.R."/>
            <person name="Poulain J."/>
            <person name="Prion F."/>
            <person name="Qin B."/>
            <person name="Qu C."/>
            <person name="Retzel E.F."/>
            <person name="Riddle C."/>
            <person name="Sallet E."/>
            <person name="Samain S."/>
            <person name="Samson N."/>
            <person name="Sanders I."/>
            <person name="Saurat O."/>
            <person name="Scarpelli C."/>
            <person name="Schiex T."/>
            <person name="Segurens B."/>
            <person name="Severin A.J."/>
            <person name="Sherrier D.J."/>
            <person name="Shi R."/>
            <person name="Sims S."/>
            <person name="Singer S.R."/>
            <person name="Sinharoy S."/>
            <person name="Sterck L."/>
            <person name="Viollet A."/>
            <person name="Wang B.B."/>
            <person name="Wang K."/>
            <person name="Wang M."/>
            <person name="Wang X."/>
            <person name="Warfsmann J."/>
            <person name="Weissenbach J."/>
            <person name="White D.D."/>
            <person name="White J.D."/>
            <person name="Wiley G.B."/>
            <person name="Wincker P."/>
            <person name="Xing Y."/>
            <person name="Yang L."/>
            <person name="Yao Z."/>
            <person name="Ying F."/>
            <person name="Zhai J."/>
            <person name="Zhou L."/>
            <person name="Zuber A."/>
            <person name="Denarie J."/>
            <person name="Dixon R.A."/>
            <person name="May G.D."/>
            <person name="Schwartz D.C."/>
            <person name="Rogers J."/>
            <person name="Quetier F."/>
            <person name="Town C.D."/>
            <person name="Roe B.A."/>
        </authorList>
    </citation>
    <scope>NUCLEOTIDE SEQUENCE [LARGE SCALE GENOMIC DNA]</scope>
    <source>
        <strain evidence="11">A17</strain>
        <strain evidence="12 13">cv. Jemalong A17</strain>
    </source>
</reference>
<dbReference type="GO" id="GO:0008270">
    <property type="term" value="F:zinc ion binding"/>
    <property type="evidence" value="ECO:0007669"/>
    <property type="project" value="UniProtKB-KW"/>
</dbReference>
<accession>A0A0C3XMW7</accession>
<keyword evidence="6" id="KW-0805">Transcription regulation</keyword>
<dbReference type="PaxDb" id="3880-AES98354"/>
<proteinExistence type="inferred from homology"/>
<keyword evidence="3" id="KW-0479">Metal-binding</keyword>
<organism evidence="11 13">
    <name type="scientific">Medicago truncatula</name>
    <name type="common">Barrel medic</name>
    <name type="synonym">Medicago tribuloides</name>
    <dbReference type="NCBI Taxonomy" id="3880"/>
    <lineage>
        <taxon>Eukaryota</taxon>
        <taxon>Viridiplantae</taxon>
        <taxon>Streptophyta</taxon>
        <taxon>Embryophyta</taxon>
        <taxon>Tracheophyta</taxon>
        <taxon>Spermatophyta</taxon>
        <taxon>Magnoliopsida</taxon>
        <taxon>eudicotyledons</taxon>
        <taxon>Gunneridae</taxon>
        <taxon>Pentapetalae</taxon>
        <taxon>rosids</taxon>
        <taxon>fabids</taxon>
        <taxon>Fabales</taxon>
        <taxon>Fabaceae</taxon>
        <taxon>Papilionoideae</taxon>
        <taxon>50 kb inversion clade</taxon>
        <taxon>NPAAA clade</taxon>
        <taxon>Hologalegina</taxon>
        <taxon>IRL clade</taxon>
        <taxon>Trifolieae</taxon>
        <taxon>Medicago</taxon>
    </lineage>
</organism>
<reference evidence="12" key="3">
    <citation type="submission" date="2015-04" db="UniProtKB">
        <authorList>
            <consortium name="EnsemblPlants"/>
        </authorList>
    </citation>
    <scope>IDENTIFICATION</scope>
    <source>
        <strain evidence="12">cv. Jemalong A17</strain>
    </source>
</reference>
<evidence type="ECO:0000256" key="7">
    <source>
        <dbReference type="ARBA" id="ARBA00023125"/>
    </source>
</evidence>
<evidence type="ECO:0000313" key="13">
    <source>
        <dbReference type="Proteomes" id="UP000002051"/>
    </source>
</evidence>